<dbReference type="AlphaFoldDB" id="A0A7I8IN52"/>
<dbReference type="InterPro" id="IPR053772">
    <property type="entry name" value="At1g61320/At1g61330-like"/>
</dbReference>
<evidence type="ECO:0000313" key="2">
    <source>
        <dbReference type="EMBL" id="CAA2618664.1"/>
    </source>
</evidence>
<dbReference type="Proteomes" id="UP001189122">
    <property type="component" value="Unassembled WGS sequence"/>
</dbReference>
<feature type="domain" description="FBD" evidence="1">
    <location>
        <begin position="289"/>
        <end position="360"/>
    </location>
</feature>
<organism evidence="2">
    <name type="scientific">Spirodela intermedia</name>
    <name type="common">Intermediate duckweed</name>
    <dbReference type="NCBI Taxonomy" id="51605"/>
    <lineage>
        <taxon>Eukaryota</taxon>
        <taxon>Viridiplantae</taxon>
        <taxon>Streptophyta</taxon>
        <taxon>Embryophyta</taxon>
        <taxon>Tracheophyta</taxon>
        <taxon>Spermatophyta</taxon>
        <taxon>Magnoliopsida</taxon>
        <taxon>Liliopsida</taxon>
        <taxon>Araceae</taxon>
        <taxon>Lemnoideae</taxon>
        <taxon>Spirodela</taxon>
    </lineage>
</organism>
<reference evidence="2 3" key="1">
    <citation type="submission" date="2019-12" db="EMBL/GenBank/DDBJ databases">
        <authorList>
            <person name="Scholz U."/>
            <person name="Mascher M."/>
            <person name="Fiebig A."/>
        </authorList>
    </citation>
    <scope>NUCLEOTIDE SEQUENCE</scope>
</reference>
<evidence type="ECO:0000259" key="1">
    <source>
        <dbReference type="SMART" id="SM00579"/>
    </source>
</evidence>
<dbReference type="Pfam" id="PF08387">
    <property type="entry name" value="FBD"/>
    <property type="match status" value="1"/>
</dbReference>
<sequence length="363" mass="40920">MLPVVGHILVGIPYAAKPTKRQPGWTFDFEQVDRALAARPGLLSSCEIVPDVAPDARLIRRWAEALACRGVRELTLDFRRDPNVDASPVLFLCRSLVRLELHGCRLVPDSPEMLRFPPPLLSLGDVELCDDTFLGITTACLLLERMELLCCYGFKWFRLDGAHRLRSLTFQYPPETHLDELQMIDDLCPQAALRPPLPARIRRRCFPTCLSVDRVPESLNSPFLMLKRLYINVALKYERQALCLAVLLQQFTSLEQLNLFIIKGDVPCAGAALSQPEFKDHQWRLEEAGCLRDRLQMVTISGFTGEFYETCLAGFILMVARALKKMTVSLNSKCSNSGKNAAHSLANLKRASSMAKFRVKTSR</sequence>
<gene>
    <name evidence="2" type="ORF">SI7747_04004831</name>
</gene>
<dbReference type="Pfam" id="PF24758">
    <property type="entry name" value="LRR_At5g56370"/>
    <property type="match status" value="1"/>
</dbReference>
<dbReference type="SUPFAM" id="SSF52047">
    <property type="entry name" value="RNI-like"/>
    <property type="match status" value="1"/>
</dbReference>
<dbReference type="SMART" id="SM00579">
    <property type="entry name" value="FBD"/>
    <property type="match status" value="1"/>
</dbReference>
<keyword evidence="3" id="KW-1185">Reference proteome</keyword>
<proteinExistence type="predicted"/>
<dbReference type="EMBL" id="CACRZD030000004">
    <property type="protein sequence ID" value="CAA6658384.1"/>
    <property type="molecule type" value="Genomic_DNA"/>
</dbReference>
<name>A0A7I8IN52_SPIIN</name>
<dbReference type="InterPro" id="IPR006566">
    <property type="entry name" value="FBD"/>
</dbReference>
<dbReference type="PANTHER" id="PTHR34145">
    <property type="entry name" value="OS02G0105600 PROTEIN"/>
    <property type="match status" value="1"/>
</dbReference>
<protein>
    <recommendedName>
        <fullName evidence="1">FBD domain-containing protein</fullName>
    </recommendedName>
</protein>
<dbReference type="InterPro" id="IPR055411">
    <property type="entry name" value="LRR_FXL15/At3g58940/PEG3-like"/>
</dbReference>
<accession>A0A7I8IN52</accession>
<dbReference type="EMBL" id="LR743591">
    <property type="protein sequence ID" value="CAA2618664.1"/>
    <property type="molecule type" value="Genomic_DNA"/>
</dbReference>
<evidence type="ECO:0000313" key="3">
    <source>
        <dbReference type="Proteomes" id="UP001189122"/>
    </source>
</evidence>